<feature type="transmembrane region" description="Helical" evidence="1">
    <location>
        <begin position="86"/>
        <end position="106"/>
    </location>
</feature>
<name>A0A2V3DRL6_9MICC</name>
<accession>A0A2V3DRL6</accession>
<dbReference type="OrthoDB" id="3698172at2"/>
<evidence type="ECO:0000256" key="1">
    <source>
        <dbReference type="SAM" id="Phobius"/>
    </source>
</evidence>
<evidence type="ECO:0000313" key="3">
    <source>
        <dbReference type="Proteomes" id="UP000246303"/>
    </source>
</evidence>
<keyword evidence="3" id="KW-1185">Reference proteome</keyword>
<keyword evidence="1" id="KW-1133">Transmembrane helix</keyword>
<dbReference type="EMBL" id="QHLZ01000006">
    <property type="protein sequence ID" value="PXA65351.1"/>
    <property type="molecule type" value="Genomic_DNA"/>
</dbReference>
<dbReference type="Proteomes" id="UP000246303">
    <property type="component" value="Unassembled WGS sequence"/>
</dbReference>
<evidence type="ECO:0000313" key="2">
    <source>
        <dbReference type="EMBL" id="PXA65351.1"/>
    </source>
</evidence>
<dbReference type="AlphaFoldDB" id="A0A2V3DRL6"/>
<gene>
    <name evidence="2" type="ORF">CVS29_11595</name>
</gene>
<comment type="caution">
    <text evidence="2">The sequence shown here is derived from an EMBL/GenBank/DDBJ whole genome shotgun (WGS) entry which is preliminary data.</text>
</comment>
<dbReference type="Pfam" id="PF11255">
    <property type="entry name" value="DUF3054"/>
    <property type="match status" value="1"/>
</dbReference>
<protein>
    <submittedName>
        <fullName evidence="2">DUF3054 domain-containing protein</fullName>
    </submittedName>
</protein>
<sequence length="117" mass="12611">MYAAIADLVLVVLFALSGRSSHSESLTAAGVLQTAWPFLAALAIGWLVCRMWRAPLAVWPQGVCLWLITVAGGMALRILSGNTAELPFVIVATLVLALFLLGHRLLATFVTRRPKRA</sequence>
<keyword evidence="1" id="KW-0812">Transmembrane</keyword>
<keyword evidence="1" id="KW-0472">Membrane</keyword>
<dbReference type="InterPro" id="IPR021414">
    <property type="entry name" value="DUF3054"/>
</dbReference>
<organism evidence="2 3">
    <name type="scientific">Arthrobacter psychrochitiniphilus</name>
    <dbReference type="NCBI Taxonomy" id="291045"/>
    <lineage>
        <taxon>Bacteria</taxon>
        <taxon>Bacillati</taxon>
        <taxon>Actinomycetota</taxon>
        <taxon>Actinomycetes</taxon>
        <taxon>Micrococcales</taxon>
        <taxon>Micrococcaceae</taxon>
        <taxon>Arthrobacter</taxon>
    </lineage>
</organism>
<reference evidence="2 3" key="1">
    <citation type="submission" date="2018-05" db="EMBL/GenBank/DDBJ databases">
        <title>Genetic diversity of glacier-inhabiting Cryobacterium bacteria in China and description of Cryobacterium mengkeensis sp. nov. and Arthrobacter glacialis sp. nov.</title>
        <authorList>
            <person name="Liu Q."/>
            <person name="Xin Y.-H."/>
        </authorList>
    </citation>
    <scope>NUCLEOTIDE SEQUENCE [LARGE SCALE GENOMIC DNA]</scope>
    <source>
        <strain evidence="2 3">GP3</strain>
    </source>
</reference>
<feature type="transmembrane region" description="Helical" evidence="1">
    <location>
        <begin position="56"/>
        <end position="80"/>
    </location>
</feature>
<feature type="transmembrane region" description="Helical" evidence="1">
    <location>
        <begin position="33"/>
        <end position="49"/>
    </location>
</feature>
<proteinExistence type="predicted"/>